<evidence type="ECO:0000313" key="1">
    <source>
        <dbReference type="EMBL" id="QQM18212.1"/>
    </source>
</evidence>
<sequence length="143" mass="15650">MNLEQFGRLIHRRAKELPEAVNRVKVKVAETGLFSLVQSTPVDKGDAVSNWQVGLGSPVVNVIPAYHPGEGRDTMEQNQLAVLAASKKIFKAAKPGQTIHLTNAIHYIMDLEMGSSLQAPAGMTRGALVAMRFNLRNVKLFTE</sequence>
<proteinExistence type="predicted"/>
<name>A0A8B6Q857_9CAUD</name>
<accession>A0A8B6Q857</accession>
<reference evidence="1 2" key="1">
    <citation type="submission" date="2020-12" db="EMBL/GenBank/DDBJ databases">
        <title>Complete genome sequence of Stenotrophomonas maltophilia phage Salva.</title>
        <authorList>
            <person name="Jefferson B."/>
            <person name="Yao G."/>
            <person name="Clark J."/>
            <person name="Le T."/>
            <person name="Young R."/>
            <person name="Gonzalez C."/>
            <person name="Liu M."/>
        </authorList>
    </citation>
    <scope>NUCLEOTIDE SEQUENCE [LARGE SCALE GENOMIC DNA]</scope>
</reference>
<evidence type="ECO:0000313" key="2">
    <source>
        <dbReference type="Proteomes" id="UP000595272"/>
    </source>
</evidence>
<dbReference type="EMBL" id="MW393850">
    <property type="protein sequence ID" value="QQM18212.1"/>
    <property type="molecule type" value="Genomic_DNA"/>
</dbReference>
<gene>
    <name evidence="1" type="ORF">CPT_Salva_048</name>
</gene>
<protein>
    <submittedName>
        <fullName evidence="1">Tape measure chaperone</fullName>
    </submittedName>
</protein>
<keyword evidence="2" id="KW-1185">Reference proteome</keyword>
<organism evidence="1 2">
    <name type="scientific">Stenotrophomonas phage Salva</name>
    <dbReference type="NCBI Taxonomy" id="2801524"/>
    <lineage>
        <taxon>Viruses</taxon>
        <taxon>Duplodnaviria</taxon>
        <taxon>Heunggongvirae</taxon>
        <taxon>Uroviricota</taxon>
        <taxon>Caudoviricetes</taxon>
        <taxon>Beaumontvirinae</taxon>
        <taxon>Salvavirus</taxon>
        <taxon>Salvavirus salva</taxon>
    </lineage>
</organism>
<dbReference type="Proteomes" id="UP000595272">
    <property type="component" value="Segment"/>
</dbReference>